<feature type="region of interest" description="Disordered" evidence="1">
    <location>
        <begin position="87"/>
        <end position="109"/>
    </location>
</feature>
<evidence type="ECO:0000256" key="1">
    <source>
        <dbReference type="SAM" id="MobiDB-lite"/>
    </source>
</evidence>
<comment type="caution">
    <text evidence="2">The sequence shown here is derived from an EMBL/GenBank/DDBJ whole genome shotgun (WGS) entry which is preliminary data.</text>
</comment>
<feature type="compositionally biased region" description="Low complexity" evidence="1">
    <location>
        <begin position="649"/>
        <end position="667"/>
    </location>
</feature>
<feature type="compositionally biased region" description="Low complexity" evidence="1">
    <location>
        <begin position="675"/>
        <end position="707"/>
    </location>
</feature>
<dbReference type="EMBL" id="CABFJX010000246">
    <property type="protein sequence ID" value="VTT69418.1"/>
    <property type="molecule type" value="Genomic_DNA"/>
</dbReference>
<proteinExistence type="predicted"/>
<dbReference type="SMART" id="SM00321">
    <property type="entry name" value="WSC"/>
    <property type="match status" value="1"/>
</dbReference>
<feature type="region of interest" description="Disordered" evidence="1">
    <location>
        <begin position="25"/>
        <end position="49"/>
    </location>
</feature>
<accession>A0A2H3SAC3</accession>
<dbReference type="Pfam" id="PF01822">
    <property type="entry name" value="WSC"/>
    <property type="match status" value="1"/>
</dbReference>
<feature type="region of interest" description="Disordered" evidence="1">
    <location>
        <begin position="633"/>
        <end position="715"/>
    </location>
</feature>
<dbReference type="OrthoDB" id="2019572at2759"/>
<reference evidence="2" key="1">
    <citation type="submission" date="2019-05" db="EMBL/GenBank/DDBJ databases">
        <authorList>
            <person name="Piombo E."/>
        </authorList>
    </citation>
    <scope>NUCLEOTIDE SEQUENCE</scope>
    <source>
        <strain evidence="2">C2S</strain>
    </source>
</reference>
<name>A0A2H3SAC3_FUSFU</name>
<protein>
    <submittedName>
        <fullName evidence="2">Uncharacterized protein</fullName>
    </submittedName>
</protein>
<dbReference type="Proteomes" id="UP000760494">
    <property type="component" value="Unassembled WGS sequence"/>
</dbReference>
<evidence type="ECO:0000313" key="3">
    <source>
        <dbReference type="Proteomes" id="UP000760494"/>
    </source>
</evidence>
<dbReference type="PROSITE" id="PS51212">
    <property type="entry name" value="WSC"/>
    <property type="match status" value="1"/>
</dbReference>
<feature type="compositionally biased region" description="Polar residues" evidence="1">
    <location>
        <begin position="251"/>
        <end position="284"/>
    </location>
</feature>
<dbReference type="AlphaFoldDB" id="A0A2H3SAC3"/>
<dbReference type="InterPro" id="IPR002889">
    <property type="entry name" value="WSC_carb-bd"/>
</dbReference>
<sequence>MRLSPSLFLAGASGAFGQFTRFTNSSTSAVESTTTSIRDTTSHDTTTTTSALPTEAEFTLNLKNAVLGPGASFYPPPDGDSILLRPGSSRGARVRRQEDDTSLPTLVPGTALPPFPSGLPLPAFFTMPFSVPSNIWDPFSPLGPLFLVVSSVVYDSDLDRKRAEASDCVLEVLADGVVVAVEPINSSSQGSVEISSNPFRAPREVEFTYRQTCGSSSRIVGAIVNNVVAKLAPEGATATPIPSIPIRTEPATGTNSDGAPTNSDGETVVPTGTNSEGATTNSEGETVIPTDTAINTNSEGATTNSEGETIFPTETAVETNSEGATTNSEGETVIPTGTATGTATSTLSSASSTASSPAGFPGDIGLFSLFGCVGSTAGFPSFALAQSSESMDLEICADLCTGRAYFGVYDTACYCGDVIDAADTSRVTLDLCDIECPGDDTQFCGGDARSAKLHRRQNVPNSRLLTVYGAAEAAVTVTDSVTQTVTDQETIVTTYTTTVAGALSTTTQAVTTTLVCFAGKCYSRSSSDVTVYIFIEINGSDCDGQWVYISEPCSCAGGQRYVPKFCSGGSCSGITVYKPQECHDWYNYSNFFVASDCDTCANGKIMYQPWENLWGTPDNCNGDVPVCNGHECPSQHNGDSQHGGHNGKSNSTAHGGSNSGSHSRPNGGSNGGSKSGYYSGSKDSSNGGSQPNSNGGSSSGSNQSPNGSNGGGRKDIEPTIVPIVSGAGKQAIGMLCLLAAIAALV</sequence>
<organism evidence="2 3">
    <name type="scientific">Fusarium fujikuroi</name>
    <name type="common">Bakanae and foot rot disease fungus</name>
    <name type="synonym">Gibberella fujikuroi</name>
    <dbReference type="NCBI Taxonomy" id="5127"/>
    <lineage>
        <taxon>Eukaryota</taxon>
        <taxon>Fungi</taxon>
        <taxon>Dikarya</taxon>
        <taxon>Ascomycota</taxon>
        <taxon>Pezizomycotina</taxon>
        <taxon>Sordariomycetes</taxon>
        <taxon>Hypocreomycetidae</taxon>
        <taxon>Hypocreales</taxon>
        <taxon>Nectriaceae</taxon>
        <taxon>Fusarium</taxon>
        <taxon>Fusarium fujikuroi species complex</taxon>
    </lineage>
</organism>
<gene>
    <name evidence="2" type="ORF">C2S_7495</name>
</gene>
<feature type="region of interest" description="Disordered" evidence="1">
    <location>
        <begin position="240"/>
        <end position="285"/>
    </location>
</feature>
<evidence type="ECO:0000313" key="2">
    <source>
        <dbReference type="EMBL" id="VTT69418.1"/>
    </source>
</evidence>